<keyword evidence="1 3" id="KW-0378">Hydrolase</keyword>
<dbReference type="GO" id="GO:0016787">
    <property type="term" value="F:hydrolase activity"/>
    <property type="evidence" value="ECO:0007669"/>
    <property type="project" value="UniProtKB-KW"/>
</dbReference>
<dbReference type="Pfam" id="PF20434">
    <property type="entry name" value="BD-FAE"/>
    <property type="match status" value="1"/>
</dbReference>
<evidence type="ECO:0000256" key="1">
    <source>
        <dbReference type="ARBA" id="ARBA00022801"/>
    </source>
</evidence>
<dbReference type="SUPFAM" id="SSF53474">
    <property type="entry name" value="alpha/beta-Hydrolases"/>
    <property type="match status" value="1"/>
</dbReference>
<comment type="caution">
    <text evidence="3">The sequence shown here is derived from an EMBL/GenBank/DDBJ whole genome shotgun (WGS) entry which is preliminary data.</text>
</comment>
<organism evidence="3 4">
    <name type="scientific">Ulvibacterium marinum</name>
    <dbReference type="NCBI Taxonomy" id="2419782"/>
    <lineage>
        <taxon>Bacteria</taxon>
        <taxon>Pseudomonadati</taxon>
        <taxon>Bacteroidota</taxon>
        <taxon>Flavobacteriia</taxon>
        <taxon>Flavobacteriales</taxon>
        <taxon>Flavobacteriaceae</taxon>
        <taxon>Ulvibacterium</taxon>
    </lineage>
</organism>
<evidence type="ECO:0000259" key="2">
    <source>
        <dbReference type="Pfam" id="PF20434"/>
    </source>
</evidence>
<feature type="domain" description="BD-FAE-like" evidence="2">
    <location>
        <begin position="78"/>
        <end position="267"/>
    </location>
</feature>
<dbReference type="InterPro" id="IPR029058">
    <property type="entry name" value="AB_hydrolase_fold"/>
</dbReference>
<dbReference type="Gene3D" id="3.40.50.1820">
    <property type="entry name" value="alpha/beta hydrolase"/>
    <property type="match status" value="1"/>
</dbReference>
<dbReference type="InterPro" id="IPR050300">
    <property type="entry name" value="GDXG_lipolytic_enzyme"/>
</dbReference>
<accession>A0A3B0CBI2</accession>
<evidence type="ECO:0000313" key="3">
    <source>
        <dbReference type="EMBL" id="RKN83233.1"/>
    </source>
</evidence>
<protein>
    <submittedName>
        <fullName evidence="3">Alpha/beta hydrolase</fullName>
    </submittedName>
</protein>
<name>A0A3B0CBI2_9FLAO</name>
<dbReference type="EMBL" id="RBCJ01000001">
    <property type="protein sequence ID" value="RKN83233.1"/>
    <property type="molecule type" value="Genomic_DNA"/>
</dbReference>
<dbReference type="Proteomes" id="UP000276603">
    <property type="component" value="Unassembled WGS sequence"/>
</dbReference>
<proteinExistence type="predicted"/>
<reference evidence="3 4" key="1">
    <citation type="submission" date="2018-10" db="EMBL/GenBank/DDBJ databases">
        <title>Ulvibacterium marinum gen. nov., sp. nov., a novel marine bacterium of the family Flavobacteriaceae, isolated from a culture of the green alga Ulva prolifera.</title>
        <authorList>
            <person name="Zhang Z."/>
        </authorList>
    </citation>
    <scope>NUCLEOTIDE SEQUENCE [LARGE SCALE GENOMIC DNA]</scope>
    <source>
        <strain evidence="3 4">CCMM003</strain>
    </source>
</reference>
<keyword evidence="4" id="KW-1185">Reference proteome</keyword>
<dbReference type="PANTHER" id="PTHR48081:SF33">
    <property type="entry name" value="KYNURENINE FORMAMIDASE"/>
    <property type="match status" value="1"/>
</dbReference>
<gene>
    <name evidence="3" type="ORF">D7Z94_05215</name>
</gene>
<dbReference type="AlphaFoldDB" id="A0A3B0CBI2"/>
<dbReference type="PANTHER" id="PTHR48081">
    <property type="entry name" value="AB HYDROLASE SUPERFAMILY PROTEIN C4A8.06C"/>
    <property type="match status" value="1"/>
</dbReference>
<dbReference type="InterPro" id="IPR049492">
    <property type="entry name" value="BD-FAE-like_dom"/>
</dbReference>
<sequence>MRINKNHGQQKLNCIKTQISQTLCITKTNKMKKAILVLTAVLLVCHISFGQSEDFTVYNDLSYLSKESVSNDSLQRLNLVLPSNKENYPLLIWIGGGAWSYGDRNQEMDLAKRFAAQGIAVASIGHRLSPATWRDSTLDKGIQHPRHIEDVAASVKWLHDNADTYGYDKGAFFIGGYSSGAHLSALISLDNTYLNQVGLSIEIFKGVIPISGTYDIVDYHNVFLNGGRPELAKLHVEAVFGSTDKDFKNASPVTYLKNLSIPMLLISDNTLYNYSKLFEEKIRETEFRDMQVLYSYDLSHGELWKNISLSEKSIYRAVIVNFIKTLFGNG</sequence>
<evidence type="ECO:0000313" key="4">
    <source>
        <dbReference type="Proteomes" id="UP000276603"/>
    </source>
</evidence>